<dbReference type="AlphaFoldDB" id="A0A0S1SJ97"/>
<evidence type="ECO:0000256" key="11">
    <source>
        <dbReference type="ARBA" id="ARBA00048366"/>
    </source>
</evidence>
<evidence type="ECO:0000256" key="1">
    <source>
        <dbReference type="ARBA" id="ARBA00004496"/>
    </source>
</evidence>
<dbReference type="PROSITE" id="PS51163">
    <property type="entry name" value="YRDC"/>
    <property type="match status" value="1"/>
</dbReference>
<evidence type="ECO:0000259" key="12">
    <source>
        <dbReference type="PROSITE" id="PS51163"/>
    </source>
</evidence>
<dbReference type="GO" id="GO:0000049">
    <property type="term" value="F:tRNA binding"/>
    <property type="evidence" value="ECO:0007669"/>
    <property type="project" value="TreeGrafter"/>
</dbReference>
<name>A0A0S1SJ97_9BACT</name>
<dbReference type="Gene3D" id="3.90.870.10">
    <property type="entry name" value="DHBP synthase"/>
    <property type="match status" value="1"/>
</dbReference>
<dbReference type="GO" id="GO:0005524">
    <property type="term" value="F:ATP binding"/>
    <property type="evidence" value="ECO:0007669"/>
    <property type="project" value="UniProtKB-KW"/>
</dbReference>
<evidence type="ECO:0000256" key="3">
    <source>
        <dbReference type="ARBA" id="ARBA00012584"/>
    </source>
</evidence>
<evidence type="ECO:0000256" key="5">
    <source>
        <dbReference type="ARBA" id="ARBA00022679"/>
    </source>
</evidence>
<accession>A0A0S1ST50</accession>
<dbReference type="InterPro" id="IPR006070">
    <property type="entry name" value="Sua5-like_dom"/>
</dbReference>
<dbReference type="GO" id="GO:0005737">
    <property type="term" value="C:cytoplasm"/>
    <property type="evidence" value="ECO:0007669"/>
    <property type="project" value="UniProtKB-SubCell"/>
</dbReference>
<dbReference type="NCBIfam" id="TIGR00057">
    <property type="entry name" value="L-threonylcarbamoyladenylate synthase"/>
    <property type="match status" value="1"/>
</dbReference>
<dbReference type="GO" id="GO:0008033">
    <property type="term" value="P:tRNA processing"/>
    <property type="evidence" value="ECO:0007669"/>
    <property type="project" value="UniProtKB-KW"/>
</dbReference>
<evidence type="ECO:0000256" key="7">
    <source>
        <dbReference type="ARBA" id="ARBA00022695"/>
    </source>
</evidence>
<dbReference type="PANTHER" id="PTHR17490">
    <property type="entry name" value="SUA5"/>
    <property type="match status" value="1"/>
</dbReference>
<evidence type="ECO:0000256" key="2">
    <source>
        <dbReference type="ARBA" id="ARBA00007663"/>
    </source>
</evidence>
<dbReference type="SUPFAM" id="SSF55821">
    <property type="entry name" value="YrdC/RibB"/>
    <property type="match status" value="1"/>
</dbReference>
<keyword evidence="5" id="KW-0808">Transferase</keyword>
<keyword evidence="7" id="KW-0548">Nucleotidyltransferase</keyword>
<keyword evidence="6" id="KW-0819">tRNA processing</keyword>
<dbReference type="PANTHER" id="PTHR17490:SF16">
    <property type="entry name" value="THREONYLCARBAMOYL-AMP SYNTHASE"/>
    <property type="match status" value="1"/>
</dbReference>
<accession>A0A0S1SJ97</accession>
<gene>
    <name evidence="13" type="ORF">PeribacterD1_1008</name>
</gene>
<dbReference type="GO" id="GO:0003725">
    <property type="term" value="F:double-stranded RNA binding"/>
    <property type="evidence" value="ECO:0007669"/>
    <property type="project" value="InterPro"/>
</dbReference>
<dbReference type="InterPro" id="IPR050156">
    <property type="entry name" value="TC-AMP_synthase_SUA5"/>
</dbReference>
<dbReference type="Pfam" id="PF01300">
    <property type="entry name" value="Sua5_yciO_yrdC"/>
    <property type="match status" value="1"/>
</dbReference>
<dbReference type="KEGG" id="prf:PeribacterA2_1008"/>
<dbReference type="GO" id="GO:0006450">
    <property type="term" value="P:regulation of translational fidelity"/>
    <property type="evidence" value="ECO:0007669"/>
    <property type="project" value="TreeGrafter"/>
</dbReference>
<comment type="subcellular location">
    <subcellularLocation>
        <location evidence="1">Cytoplasm</location>
    </subcellularLocation>
</comment>
<evidence type="ECO:0000256" key="9">
    <source>
        <dbReference type="ARBA" id="ARBA00022840"/>
    </source>
</evidence>
<evidence type="ECO:0000256" key="8">
    <source>
        <dbReference type="ARBA" id="ARBA00022741"/>
    </source>
</evidence>
<proteinExistence type="inferred from homology"/>
<dbReference type="EMBL" id="CP013065">
    <property type="protein sequence ID" value="ALM13673.1"/>
    <property type="molecule type" value="Genomic_DNA"/>
</dbReference>
<reference evidence="13 14" key="2">
    <citation type="journal article" date="2016" name="PeerJ">
        <title>Analysis of five complete genome sequences for members of the class Peribacteria in the recently recognized Peregrinibacteria bacterial phylum.</title>
        <authorList>
            <person name="Anantharaman K."/>
            <person name="Brown C.T."/>
            <person name="Burstein D."/>
            <person name="Castelle C.J."/>
            <person name="Probst A.J."/>
            <person name="Thomas B.C."/>
            <person name="Williams K.H."/>
            <person name="Banfield J.F."/>
        </authorList>
    </citation>
    <scope>NUCLEOTIDE SEQUENCE [LARGE SCALE GENOMIC DNA]</scope>
    <source>
        <strain evidence="13">RIFOXYD1_FULL_PER-ii_59_16</strain>
    </source>
</reference>
<evidence type="ECO:0000256" key="4">
    <source>
        <dbReference type="ARBA" id="ARBA00022490"/>
    </source>
</evidence>
<evidence type="ECO:0000313" key="13">
    <source>
        <dbReference type="EMBL" id="ALM13673.1"/>
    </source>
</evidence>
<sequence>MRILPVSEEATNEALRILAAGGIVAHATETCYGLACDLSNPAAVTKLFAIKERSSGQPVSALFPSVKEAKNYVAWNDRAEALAHQHLPGPLTLILPLRKDAPLVFPIPTPTPNPIPNPIPTPNPTLALRISSHPLAQALAARFGKPLSTTSANLHGRPSPYSAQEIERQFASASAQPDLILDSGELPPVPPSTIIDLTQRDETRTRRQGGLSV</sequence>
<keyword evidence="9" id="KW-0067">ATP-binding</keyword>
<accession>A0A0S1SM44</accession>
<protein>
    <recommendedName>
        <fullName evidence="10">L-threonylcarbamoyladenylate synthase</fullName>
        <ecNumber evidence="3">2.7.7.87</ecNumber>
    </recommendedName>
    <alternativeName>
        <fullName evidence="10">L-threonylcarbamoyladenylate synthase</fullName>
    </alternativeName>
</protein>
<feature type="domain" description="YrdC-like" evidence="12">
    <location>
        <begin position="8"/>
        <end position="211"/>
    </location>
</feature>
<dbReference type="Proteomes" id="UP000069135">
    <property type="component" value="Chromosome"/>
</dbReference>
<evidence type="ECO:0000313" key="14">
    <source>
        <dbReference type="Proteomes" id="UP000069135"/>
    </source>
</evidence>
<keyword evidence="4" id="KW-0963">Cytoplasm</keyword>
<dbReference type="InterPro" id="IPR017945">
    <property type="entry name" value="DHBP_synth_RibB-like_a/b_dom"/>
</dbReference>
<keyword evidence="8" id="KW-0547">Nucleotide-binding</keyword>
<accession>A0A0S1SP19</accession>
<comment type="similarity">
    <text evidence="2">Belongs to the SUA5 family.</text>
</comment>
<dbReference type="STRING" id="1735162.PeribacterB2_1010"/>
<evidence type="ECO:0000256" key="10">
    <source>
        <dbReference type="ARBA" id="ARBA00029774"/>
    </source>
</evidence>
<dbReference type="EC" id="2.7.7.87" evidence="3"/>
<organism evidence="13 14">
    <name type="scientific">Candidatus Peribacter riflensis</name>
    <dbReference type="NCBI Taxonomy" id="1735162"/>
    <lineage>
        <taxon>Bacteria</taxon>
        <taxon>Candidatus Peregrinibacteriota</taxon>
        <taxon>Candidatus Peribacteria</taxon>
        <taxon>Candidatus Peribacterales</taxon>
        <taxon>Candidatus Peribacteraceae</taxon>
        <taxon>Candidatus Peribacter</taxon>
    </lineage>
</organism>
<dbReference type="GO" id="GO:0061710">
    <property type="term" value="F:L-threonylcarbamoyladenylate synthase"/>
    <property type="evidence" value="ECO:0007669"/>
    <property type="project" value="UniProtKB-EC"/>
</dbReference>
<comment type="catalytic activity">
    <reaction evidence="11">
        <text>L-threonine + hydrogencarbonate + ATP = L-threonylcarbamoyladenylate + diphosphate + H2O</text>
        <dbReference type="Rhea" id="RHEA:36407"/>
        <dbReference type="ChEBI" id="CHEBI:15377"/>
        <dbReference type="ChEBI" id="CHEBI:17544"/>
        <dbReference type="ChEBI" id="CHEBI:30616"/>
        <dbReference type="ChEBI" id="CHEBI:33019"/>
        <dbReference type="ChEBI" id="CHEBI:57926"/>
        <dbReference type="ChEBI" id="CHEBI:73682"/>
        <dbReference type="EC" id="2.7.7.87"/>
    </reaction>
</comment>
<accession>A0A0S1SWA9</accession>
<evidence type="ECO:0000256" key="6">
    <source>
        <dbReference type="ARBA" id="ARBA00022694"/>
    </source>
</evidence>
<reference evidence="14" key="1">
    <citation type="submission" date="2015-10" db="EMBL/GenBank/DDBJ databases">
        <title>Analysis of five complete genome sequences for members of the class Peribacteria in the recently recognized Peregrinibacteria bacterial phylum.</title>
        <authorList>
            <person name="Anantharaman K."/>
            <person name="Brown C.T."/>
            <person name="Burstein D."/>
            <person name="Castelle C.J."/>
            <person name="Probst A.J."/>
            <person name="Thomas B.C."/>
            <person name="Williams K.H."/>
            <person name="Banfield J.F."/>
        </authorList>
    </citation>
    <scope>NUCLEOTIDE SEQUENCE [LARGE SCALE GENOMIC DNA]</scope>
</reference>